<name>A0A7H8N520_9ACTN</name>
<gene>
    <name evidence="2" type="ORF">HUT08_08260</name>
</gene>
<sequence length="653" mass="67459">MEQQQATAPPSEPPGPLDLEVAEAALAENYPHLVRLGYVVLPPDLGRTRRVLTAHALAQRALPRGATPAAEPVVSRPAGLPGQRGAREAAGGYAPLRLRVLRAALDAARPRRRWELPPRAALPPLLPQVWGLRLAPRSGGAAALALEQTLASLSGPGRAAFALRDLDGLDGPALRRVLAEAGVADADAAVAEADGVPRADGTDRPRLDSPEFDPCALRARPTDLARRRQHGRAALAAAAALAVCAVLLGMPGDGWGPDGAAAPSYARNPAADAALDPNRLTRAEPDAWRTASRRDFATWPARGDRLGDRELLRRALAVWARPGGSVRVSATTGTLPGPPAGPPQLLFAGTVDQDAVVLFHDGLRVVRYAEAGSGDGGGALLDLGRADAADQASATALVLGRVDGNVRYLTAPWVRSVAVRNLLAPQDDARPVTRGADGVTAPVRSPAEARECTSWPALQLGPHLATDLGELVPARLTYGSPSATGASSTDATGAEALRGLARTACHLPALRGAGVRSVNAWQFASQPLPEAAGDAAWVCTRAETWRGAGARTLAQLQLPARRPDAPGTAAARAEGSAACGPRAPHVLSGVLWKSPAGQWYVLAAGDSEVTSITLSGEMTGSAPGNLLALPTEPGTRPDLSATLASGERLTALR</sequence>
<reference evidence="2 3" key="1">
    <citation type="submission" date="2020-06" db="EMBL/GenBank/DDBJ databases">
        <title>Genome mining for natural products.</title>
        <authorList>
            <person name="Zhang B."/>
            <person name="Shi J."/>
            <person name="Ge H."/>
        </authorList>
    </citation>
    <scope>NUCLEOTIDE SEQUENCE [LARGE SCALE GENOMIC DNA]</scope>
    <source>
        <strain evidence="2 3">NA00687</strain>
    </source>
</reference>
<proteinExistence type="predicted"/>
<accession>A0A7H8N520</accession>
<organism evidence="2 3">
    <name type="scientific">Streptomyces buecherae</name>
    <dbReference type="NCBI Taxonomy" id="2763006"/>
    <lineage>
        <taxon>Bacteria</taxon>
        <taxon>Bacillati</taxon>
        <taxon>Actinomycetota</taxon>
        <taxon>Actinomycetes</taxon>
        <taxon>Kitasatosporales</taxon>
        <taxon>Streptomycetaceae</taxon>
        <taxon>Streptomyces</taxon>
    </lineage>
</organism>
<dbReference type="Proteomes" id="UP000509303">
    <property type="component" value="Chromosome"/>
</dbReference>
<evidence type="ECO:0000313" key="2">
    <source>
        <dbReference type="EMBL" id="QKW49552.1"/>
    </source>
</evidence>
<dbReference type="EMBL" id="CP054929">
    <property type="protein sequence ID" value="QKW49552.1"/>
    <property type="molecule type" value="Genomic_DNA"/>
</dbReference>
<evidence type="ECO:0000256" key="1">
    <source>
        <dbReference type="SAM" id="MobiDB-lite"/>
    </source>
</evidence>
<evidence type="ECO:0000313" key="3">
    <source>
        <dbReference type="Proteomes" id="UP000509303"/>
    </source>
</evidence>
<evidence type="ECO:0008006" key="4">
    <source>
        <dbReference type="Google" id="ProtNLM"/>
    </source>
</evidence>
<feature type="region of interest" description="Disordered" evidence="1">
    <location>
        <begin position="63"/>
        <end position="87"/>
    </location>
</feature>
<keyword evidence="3" id="KW-1185">Reference proteome</keyword>
<dbReference type="RefSeq" id="WP_176161286.1">
    <property type="nucleotide sequence ID" value="NZ_CP054929.1"/>
</dbReference>
<protein>
    <recommendedName>
        <fullName evidence="4">DNA-directed RNA polymerase specialized sigma24 family protein</fullName>
    </recommendedName>
</protein>
<dbReference type="AlphaFoldDB" id="A0A7H8N520"/>